<keyword evidence="2" id="KW-0269">Exonuclease</keyword>
<dbReference type="InterPro" id="IPR012337">
    <property type="entry name" value="RNaseH-like_sf"/>
</dbReference>
<evidence type="ECO:0000259" key="1">
    <source>
        <dbReference type="SMART" id="SM00479"/>
    </source>
</evidence>
<name>A0ABU5DYY5_9PROT</name>
<sequence>MIGRDAGAIQPSFVGRLWRALRRPTGIIRCGKAPALDAPLGNLRALVLDTETTGLNVRSDRIISAAGYHLADGQIPAQPAFDLIIDPGRPIPAASTAFHGIVDAMVAGQGDFATHWPEMHRHLEAGLIIGHQIYFDIALLSREVRRLGAKLQPPVALDTALLYAALHPSHRHRDLTPCCAEFGITIPERHTARGDAAATGALFLKLVPLLQDHGIHTLGEALAFERAALLHHPRRWRF</sequence>
<dbReference type="SUPFAM" id="SSF53098">
    <property type="entry name" value="Ribonuclease H-like"/>
    <property type="match status" value="1"/>
</dbReference>
<dbReference type="GO" id="GO:0004527">
    <property type="term" value="F:exonuclease activity"/>
    <property type="evidence" value="ECO:0007669"/>
    <property type="project" value="UniProtKB-KW"/>
</dbReference>
<keyword evidence="2" id="KW-0540">Nuclease</keyword>
<dbReference type="InterPro" id="IPR013520">
    <property type="entry name" value="Ribonucl_H"/>
</dbReference>
<organism evidence="2 3">
    <name type="scientific">Dongia rigui</name>
    <dbReference type="NCBI Taxonomy" id="940149"/>
    <lineage>
        <taxon>Bacteria</taxon>
        <taxon>Pseudomonadati</taxon>
        <taxon>Pseudomonadota</taxon>
        <taxon>Alphaproteobacteria</taxon>
        <taxon>Rhodospirillales</taxon>
        <taxon>Dongiaceae</taxon>
        <taxon>Dongia</taxon>
    </lineage>
</organism>
<keyword evidence="3" id="KW-1185">Reference proteome</keyword>
<dbReference type="Proteomes" id="UP001271769">
    <property type="component" value="Unassembled WGS sequence"/>
</dbReference>
<dbReference type="CDD" id="cd06127">
    <property type="entry name" value="DEDDh"/>
    <property type="match status" value="1"/>
</dbReference>
<proteinExistence type="predicted"/>
<dbReference type="Pfam" id="PF00929">
    <property type="entry name" value="RNase_T"/>
    <property type="match status" value="1"/>
</dbReference>
<dbReference type="RefSeq" id="WP_320500918.1">
    <property type="nucleotide sequence ID" value="NZ_JAXCLX010000001.1"/>
</dbReference>
<comment type="caution">
    <text evidence="2">The sequence shown here is derived from an EMBL/GenBank/DDBJ whole genome shotgun (WGS) entry which is preliminary data.</text>
</comment>
<gene>
    <name evidence="2" type="ORF">SMD31_11170</name>
</gene>
<accession>A0ABU5DYY5</accession>
<dbReference type="Gene3D" id="3.30.420.10">
    <property type="entry name" value="Ribonuclease H-like superfamily/Ribonuclease H"/>
    <property type="match status" value="1"/>
</dbReference>
<reference evidence="2 3" key="1">
    <citation type="journal article" date="2013" name="Antonie Van Leeuwenhoek">
        <title>Dongia rigui sp. nov., isolated from freshwater of a large wetland in Korea.</title>
        <authorList>
            <person name="Baik K.S."/>
            <person name="Hwang Y.M."/>
            <person name="Choi J.S."/>
            <person name="Kwon J."/>
            <person name="Seong C.N."/>
        </authorList>
    </citation>
    <scope>NUCLEOTIDE SEQUENCE [LARGE SCALE GENOMIC DNA]</scope>
    <source>
        <strain evidence="2 3">04SU4-P</strain>
    </source>
</reference>
<dbReference type="SMART" id="SM00479">
    <property type="entry name" value="EXOIII"/>
    <property type="match status" value="1"/>
</dbReference>
<evidence type="ECO:0000313" key="2">
    <source>
        <dbReference type="EMBL" id="MDY0872490.1"/>
    </source>
</evidence>
<dbReference type="InterPro" id="IPR036397">
    <property type="entry name" value="RNaseH_sf"/>
</dbReference>
<dbReference type="PANTHER" id="PTHR30231:SF41">
    <property type="entry name" value="DNA POLYMERASE III SUBUNIT EPSILON"/>
    <property type="match status" value="1"/>
</dbReference>
<feature type="domain" description="Exonuclease" evidence="1">
    <location>
        <begin position="44"/>
        <end position="212"/>
    </location>
</feature>
<dbReference type="PANTHER" id="PTHR30231">
    <property type="entry name" value="DNA POLYMERASE III SUBUNIT EPSILON"/>
    <property type="match status" value="1"/>
</dbReference>
<dbReference type="EMBL" id="JAXCLX010000001">
    <property type="protein sequence ID" value="MDY0872490.1"/>
    <property type="molecule type" value="Genomic_DNA"/>
</dbReference>
<evidence type="ECO:0000313" key="3">
    <source>
        <dbReference type="Proteomes" id="UP001271769"/>
    </source>
</evidence>
<keyword evidence="2" id="KW-0378">Hydrolase</keyword>
<protein>
    <submittedName>
        <fullName evidence="2">3'-5' exonuclease</fullName>
    </submittedName>
</protein>